<evidence type="ECO:0000313" key="3">
    <source>
        <dbReference type="Proteomes" id="UP000075714"/>
    </source>
</evidence>
<keyword evidence="3" id="KW-1185">Reference proteome</keyword>
<protein>
    <submittedName>
        <fullName evidence="2">Uncharacterized protein</fullName>
    </submittedName>
</protein>
<feature type="transmembrane region" description="Helical" evidence="1">
    <location>
        <begin position="21"/>
        <end position="43"/>
    </location>
</feature>
<keyword evidence="1" id="KW-1133">Transmembrane helix</keyword>
<dbReference type="OrthoDB" id="522597at2759"/>
<dbReference type="Proteomes" id="UP000075714">
    <property type="component" value="Unassembled WGS sequence"/>
</dbReference>
<proteinExistence type="predicted"/>
<keyword evidence="1" id="KW-0812">Transmembrane</keyword>
<gene>
    <name evidence="2" type="ORF">GPECTOR_19g320</name>
</gene>
<organism evidence="2 3">
    <name type="scientific">Gonium pectorale</name>
    <name type="common">Green alga</name>
    <dbReference type="NCBI Taxonomy" id="33097"/>
    <lineage>
        <taxon>Eukaryota</taxon>
        <taxon>Viridiplantae</taxon>
        <taxon>Chlorophyta</taxon>
        <taxon>core chlorophytes</taxon>
        <taxon>Chlorophyceae</taxon>
        <taxon>CS clade</taxon>
        <taxon>Chlamydomonadales</taxon>
        <taxon>Volvocaceae</taxon>
        <taxon>Gonium</taxon>
    </lineage>
</organism>
<comment type="caution">
    <text evidence="2">The sequence shown here is derived from an EMBL/GenBank/DDBJ whole genome shotgun (WGS) entry which is preliminary data.</text>
</comment>
<evidence type="ECO:0000256" key="1">
    <source>
        <dbReference type="SAM" id="Phobius"/>
    </source>
</evidence>
<dbReference type="AlphaFoldDB" id="A0A150GJ93"/>
<keyword evidence="1" id="KW-0472">Membrane</keyword>
<sequence length="161" mass="18390">MATITRPIYDKKYPALKRFSWPWRILATYTTFITWAISTPWLLIRSLAPYNFQDNLASVEKTFFDFVTPIVNFVQDTAFKFFAIADNTTDWAINTATHIYNNNLKGFETGFENLLNNVEHRVRILKDEGLNGIPKALSFDVHTPAVQKTPLVGTLAGEKLS</sequence>
<name>A0A150GJ93_GONPE</name>
<evidence type="ECO:0000313" key="2">
    <source>
        <dbReference type="EMBL" id="KXZ49869.1"/>
    </source>
</evidence>
<accession>A0A150GJ93</accession>
<dbReference type="EMBL" id="LSYV01000020">
    <property type="protein sequence ID" value="KXZ49869.1"/>
    <property type="molecule type" value="Genomic_DNA"/>
</dbReference>
<reference evidence="3" key="1">
    <citation type="journal article" date="2016" name="Nat. Commun.">
        <title>The Gonium pectorale genome demonstrates co-option of cell cycle regulation during the evolution of multicellularity.</title>
        <authorList>
            <person name="Hanschen E.R."/>
            <person name="Marriage T.N."/>
            <person name="Ferris P.J."/>
            <person name="Hamaji T."/>
            <person name="Toyoda A."/>
            <person name="Fujiyama A."/>
            <person name="Neme R."/>
            <person name="Noguchi H."/>
            <person name="Minakuchi Y."/>
            <person name="Suzuki M."/>
            <person name="Kawai-Toyooka H."/>
            <person name="Smith D.R."/>
            <person name="Sparks H."/>
            <person name="Anderson J."/>
            <person name="Bakaric R."/>
            <person name="Luria V."/>
            <person name="Karger A."/>
            <person name="Kirschner M.W."/>
            <person name="Durand P.M."/>
            <person name="Michod R.E."/>
            <person name="Nozaki H."/>
            <person name="Olson B.J."/>
        </authorList>
    </citation>
    <scope>NUCLEOTIDE SEQUENCE [LARGE SCALE GENOMIC DNA]</scope>
    <source>
        <strain evidence="3">NIES-2863</strain>
    </source>
</reference>